<dbReference type="EMBL" id="NPIC01000002">
    <property type="protein sequence ID" value="RDL39979.1"/>
    <property type="molecule type" value="Genomic_DNA"/>
</dbReference>
<dbReference type="PANTHER" id="PTHR35910:SF6">
    <property type="entry name" value="2EXR DOMAIN-CONTAINING PROTEIN"/>
    <property type="match status" value="1"/>
</dbReference>
<dbReference type="GeneID" id="43597168"/>
<protein>
    <recommendedName>
        <fullName evidence="1">2EXR domain-containing protein</fullName>
    </recommendedName>
</protein>
<dbReference type="Proteomes" id="UP000254866">
    <property type="component" value="Unassembled WGS sequence"/>
</dbReference>
<dbReference type="InterPro" id="IPR045518">
    <property type="entry name" value="2EXR"/>
</dbReference>
<feature type="domain" description="2EXR" evidence="1">
    <location>
        <begin position="19"/>
        <end position="100"/>
    </location>
</feature>
<dbReference type="OrthoDB" id="3513892at2759"/>
<comment type="caution">
    <text evidence="2">The sequence shown here is derived from an EMBL/GenBank/DDBJ whole genome shotgun (WGS) entry which is preliminary data.</text>
</comment>
<dbReference type="AlphaFoldDB" id="A0A370TWT2"/>
<keyword evidence="3" id="KW-1185">Reference proteome</keyword>
<name>A0A370TWT2_9HELO</name>
<gene>
    <name evidence="2" type="ORF">BP5553_04319</name>
</gene>
<dbReference type="Pfam" id="PF20150">
    <property type="entry name" value="2EXR"/>
    <property type="match status" value="1"/>
</dbReference>
<evidence type="ECO:0000259" key="1">
    <source>
        <dbReference type="Pfam" id="PF20150"/>
    </source>
</evidence>
<organism evidence="2 3">
    <name type="scientific">Venustampulla echinocandica</name>
    <dbReference type="NCBI Taxonomy" id="2656787"/>
    <lineage>
        <taxon>Eukaryota</taxon>
        <taxon>Fungi</taxon>
        <taxon>Dikarya</taxon>
        <taxon>Ascomycota</taxon>
        <taxon>Pezizomycotina</taxon>
        <taxon>Leotiomycetes</taxon>
        <taxon>Helotiales</taxon>
        <taxon>Pleuroascaceae</taxon>
        <taxon>Venustampulla</taxon>
    </lineage>
</organism>
<accession>A0A370TWT2</accession>
<dbReference type="PANTHER" id="PTHR35910">
    <property type="entry name" value="2EXR DOMAIN-CONTAINING PROTEIN"/>
    <property type="match status" value="1"/>
</dbReference>
<proteinExistence type="predicted"/>
<sequence length="380" mass="44394">MSTSQIPQRLSRSTGPTDFHLFPRLAPELRLKIWREACSPRTVTIRYSLEQDRCICASKPPAILHTSHESRTEALKTYKLCFGTPSHPAHIYFSPYRDTLYLPRHREMGYDETLRDFKTLVEDREGVLNEIRHVAIEHVDPGVKRPWEPYNKASVLRNFPKLQEVTLVLCNSKGQETVDLDEEVEFVPPKEDPGKLLRLWVDFRQNFVMEERMLENVSRELGKEYKRFTLPRVQIKTKVRRIDGGHPPLKCDHGMQRSNNTPNPALWSIEYYGVLFMVDLYGMIHLAIPRPRWDPSVYSRTNHTSEFPSMRLNCPDYQPKCVKWLEESADDAETFVRIITGNKEGYSSPHFVEFEDSVGMEIRWNYLLDEIGKGVIKQLE</sequence>
<evidence type="ECO:0000313" key="3">
    <source>
        <dbReference type="Proteomes" id="UP000254866"/>
    </source>
</evidence>
<evidence type="ECO:0000313" key="2">
    <source>
        <dbReference type="EMBL" id="RDL39979.1"/>
    </source>
</evidence>
<reference evidence="2 3" key="1">
    <citation type="journal article" date="2018" name="IMA Fungus">
        <title>IMA Genome-F 9: Draft genome sequence of Annulohypoxylon stygium, Aspergillus mulundensis, Berkeleyomyces basicola (syn. Thielaviopsis basicola), Ceratocystis smalleyi, two Cercospora beticola strains, Coleophoma cylindrospora, Fusarium fracticaudum, Phialophora cf. hyalina, and Morchella septimelata.</title>
        <authorList>
            <person name="Wingfield B.D."/>
            <person name="Bills G.F."/>
            <person name="Dong Y."/>
            <person name="Huang W."/>
            <person name="Nel W.J."/>
            <person name="Swalarsk-Parry B.S."/>
            <person name="Vaghefi N."/>
            <person name="Wilken P.M."/>
            <person name="An Z."/>
            <person name="de Beer Z.W."/>
            <person name="De Vos L."/>
            <person name="Chen L."/>
            <person name="Duong T.A."/>
            <person name="Gao Y."/>
            <person name="Hammerbacher A."/>
            <person name="Kikkert J.R."/>
            <person name="Li Y."/>
            <person name="Li H."/>
            <person name="Li K."/>
            <person name="Li Q."/>
            <person name="Liu X."/>
            <person name="Ma X."/>
            <person name="Naidoo K."/>
            <person name="Pethybridge S.J."/>
            <person name="Sun J."/>
            <person name="Steenkamp E.T."/>
            <person name="van der Nest M.A."/>
            <person name="van Wyk S."/>
            <person name="Wingfield M.J."/>
            <person name="Xiong C."/>
            <person name="Yue Q."/>
            <person name="Zhang X."/>
        </authorList>
    </citation>
    <scope>NUCLEOTIDE SEQUENCE [LARGE SCALE GENOMIC DNA]</scope>
    <source>
        <strain evidence="2 3">BP 5553</strain>
    </source>
</reference>
<dbReference type="RefSeq" id="XP_031872635.1">
    <property type="nucleotide sequence ID" value="XM_032012942.1"/>
</dbReference>